<name>A0ABW3TG65_9RHOB</name>
<dbReference type="SUPFAM" id="SSF51120">
    <property type="entry name" value="beta-Roll"/>
    <property type="match status" value="1"/>
</dbReference>
<gene>
    <name evidence="5" type="ORF">ACFQ3C_14820</name>
</gene>
<dbReference type="InterPro" id="IPR011049">
    <property type="entry name" value="Serralysin-like_metalloprot_C"/>
</dbReference>
<dbReference type="InterPro" id="IPR001343">
    <property type="entry name" value="Hemolysn_Ca-bd"/>
</dbReference>
<dbReference type="PRINTS" id="PR00313">
    <property type="entry name" value="CABNDNGRPT"/>
</dbReference>
<accession>A0ABW3TG65</accession>
<evidence type="ECO:0000256" key="3">
    <source>
        <dbReference type="SAM" id="MobiDB-lite"/>
    </source>
</evidence>
<feature type="region of interest" description="Disordered" evidence="3">
    <location>
        <begin position="1"/>
        <end position="30"/>
    </location>
</feature>
<dbReference type="Pfam" id="PF13403">
    <property type="entry name" value="Hint_2"/>
    <property type="match status" value="1"/>
</dbReference>
<dbReference type="InterPro" id="IPR050557">
    <property type="entry name" value="RTX_toxin/Mannuronan_C5-epim"/>
</dbReference>
<keyword evidence="6" id="KW-1185">Reference proteome</keyword>
<comment type="caution">
    <text evidence="5">The sequence shown here is derived from an EMBL/GenBank/DDBJ whole genome shotgun (WGS) entry which is preliminary data.</text>
</comment>
<dbReference type="InterPro" id="IPR018511">
    <property type="entry name" value="Hemolysin-typ_Ca-bd_CS"/>
</dbReference>
<keyword evidence="2" id="KW-0964">Secreted</keyword>
<dbReference type="InterPro" id="IPR028992">
    <property type="entry name" value="Hedgehog/Intein_dom"/>
</dbReference>
<organism evidence="5 6">
    <name type="scientific">Seohaeicola saemankumensis</name>
    <dbReference type="NCBI Taxonomy" id="481181"/>
    <lineage>
        <taxon>Bacteria</taxon>
        <taxon>Pseudomonadati</taxon>
        <taxon>Pseudomonadota</taxon>
        <taxon>Alphaproteobacteria</taxon>
        <taxon>Rhodobacterales</taxon>
        <taxon>Roseobacteraceae</taxon>
        <taxon>Seohaeicola</taxon>
    </lineage>
</organism>
<comment type="subcellular location">
    <subcellularLocation>
        <location evidence="1">Secreted</location>
    </subcellularLocation>
</comment>
<dbReference type="RefSeq" id="WP_380793392.1">
    <property type="nucleotide sequence ID" value="NZ_JBHTKR010000006.1"/>
</dbReference>
<dbReference type="SUPFAM" id="SSF51294">
    <property type="entry name" value="Hedgehog/intein (Hint) domain"/>
    <property type="match status" value="1"/>
</dbReference>
<sequence length="381" mass="40775">MINTGYNGDPEGDRIDAGDASLPGAQGDDDLVLAGNGKDTVFAGAGNDEIHGGNGDDKLYGETGDDLIFGDNGDDVLSGGKGNDTLDGGNGSDVLYGGSGNDLMTGGQGPDALYGGADRDTFTGITVGDRIDGGECGDDFDTLDLRGSGPLIISYDAHDPEKGTITFLDGNGKSIGTASFTEIENVIPCFTPETAIATMRGERLVRELRPGDKIITRDNGFQEIRWIGTTTLHAADLIRAPHLRPILIRRGALGDNLPERDMMVSPNHRILVGNDKTRLYFDESEVLVAAKHMTGTAGVSEVEVPKITYTHFMFDRHEVVLANGCWTESFQPGDHTLRGIGNAQRTEILELFPELKTTRGLAGYHAARTTLKRHEVSLLTR</sequence>
<proteinExistence type="predicted"/>
<dbReference type="InterPro" id="IPR006141">
    <property type="entry name" value="Intein_N"/>
</dbReference>
<evidence type="ECO:0000313" key="5">
    <source>
        <dbReference type="EMBL" id="MFD1195943.1"/>
    </source>
</evidence>
<evidence type="ECO:0000259" key="4">
    <source>
        <dbReference type="Pfam" id="PF13403"/>
    </source>
</evidence>
<dbReference type="EMBL" id="JBHTKR010000006">
    <property type="protein sequence ID" value="MFD1195943.1"/>
    <property type="molecule type" value="Genomic_DNA"/>
</dbReference>
<reference evidence="6" key="1">
    <citation type="journal article" date="2019" name="Int. J. Syst. Evol. Microbiol.">
        <title>The Global Catalogue of Microorganisms (GCM) 10K type strain sequencing project: providing services to taxonomists for standard genome sequencing and annotation.</title>
        <authorList>
            <consortium name="The Broad Institute Genomics Platform"/>
            <consortium name="The Broad Institute Genome Sequencing Center for Infectious Disease"/>
            <person name="Wu L."/>
            <person name="Ma J."/>
        </authorList>
    </citation>
    <scope>NUCLEOTIDE SEQUENCE [LARGE SCALE GENOMIC DNA]</scope>
    <source>
        <strain evidence="6">CCUG 55328</strain>
    </source>
</reference>
<dbReference type="PROSITE" id="PS00330">
    <property type="entry name" value="HEMOLYSIN_CALCIUM"/>
    <property type="match status" value="3"/>
</dbReference>
<dbReference type="InterPro" id="IPR036844">
    <property type="entry name" value="Hint_dom_sf"/>
</dbReference>
<evidence type="ECO:0000256" key="1">
    <source>
        <dbReference type="ARBA" id="ARBA00004613"/>
    </source>
</evidence>
<dbReference type="Proteomes" id="UP001597151">
    <property type="component" value="Unassembled WGS sequence"/>
</dbReference>
<evidence type="ECO:0000313" key="6">
    <source>
        <dbReference type="Proteomes" id="UP001597151"/>
    </source>
</evidence>
<dbReference type="PANTHER" id="PTHR38340:SF1">
    <property type="entry name" value="S-LAYER PROTEIN"/>
    <property type="match status" value="1"/>
</dbReference>
<dbReference type="Pfam" id="PF00353">
    <property type="entry name" value="HemolysinCabind"/>
    <property type="match status" value="2"/>
</dbReference>
<dbReference type="Gene3D" id="2.150.10.10">
    <property type="entry name" value="Serralysin-like metalloprotease, C-terminal"/>
    <property type="match status" value="2"/>
</dbReference>
<dbReference type="PROSITE" id="PS50817">
    <property type="entry name" value="INTEIN_N_TER"/>
    <property type="match status" value="1"/>
</dbReference>
<protein>
    <submittedName>
        <fullName evidence="5">Hint domain-containing protein</fullName>
    </submittedName>
</protein>
<dbReference type="PANTHER" id="PTHR38340">
    <property type="entry name" value="S-LAYER PROTEIN"/>
    <property type="match status" value="1"/>
</dbReference>
<feature type="domain" description="Hedgehog/Intein (Hint)" evidence="4">
    <location>
        <begin position="188"/>
        <end position="334"/>
    </location>
</feature>
<evidence type="ECO:0000256" key="2">
    <source>
        <dbReference type="ARBA" id="ARBA00022525"/>
    </source>
</evidence>